<evidence type="ECO:0000256" key="7">
    <source>
        <dbReference type="PIRSR" id="PIRSR602401-1"/>
    </source>
</evidence>
<dbReference type="InterPro" id="IPR017972">
    <property type="entry name" value="Cyt_P450_CS"/>
</dbReference>
<dbReference type="PRINTS" id="PR00463">
    <property type="entry name" value="EP450I"/>
</dbReference>
<evidence type="ECO:0000256" key="2">
    <source>
        <dbReference type="ARBA" id="ARBA00010617"/>
    </source>
</evidence>
<keyword evidence="5 7" id="KW-0408">Iron</keyword>
<dbReference type="InterPro" id="IPR002401">
    <property type="entry name" value="Cyt_P450_E_grp-I"/>
</dbReference>
<dbReference type="GO" id="GO:0005506">
    <property type="term" value="F:iron ion binding"/>
    <property type="evidence" value="ECO:0007669"/>
    <property type="project" value="InterPro"/>
</dbReference>
<keyword evidence="11" id="KW-1185">Reference proteome</keyword>
<keyword evidence="6 8" id="KW-0503">Monooxygenase</keyword>
<dbReference type="SUPFAM" id="SSF48264">
    <property type="entry name" value="Cytochrome P450"/>
    <property type="match status" value="1"/>
</dbReference>
<proteinExistence type="inferred from homology"/>
<dbReference type="PRINTS" id="PR00385">
    <property type="entry name" value="P450"/>
</dbReference>
<dbReference type="InterPro" id="IPR001128">
    <property type="entry name" value="Cyt_P450"/>
</dbReference>
<evidence type="ECO:0000256" key="3">
    <source>
        <dbReference type="ARBA" id="ARBA00022723"/>
    </source>
</evidence>
<evidence type="ECO:0000313" key="11">
    <source>
        <dbReference type="Proteomes" id="UP000325780"/>
    </source>
</evidence>
<dbReference type="AlphaFoldDB" id="A0A5N6TZU3"/>
<keyword evidence="9" id="KW-0472">Membrane</keyword>
<evidence type="ECO:0000256" key="5">
    <source>
        <dbReference type="ARBA" id="ARBA00023004"/>
    </source>
</evidence>
<dbReference type="GO" id="GO:0016705">
    <property type="term" value="F:oxidoreductase activity, acting on paired donors, with incorporation or reduction of molecular oxygen"/>
    <property type="evidence" value="ECO:0007669"/>
    <property type="project" value="InterPro"/>
</dbReference>
<dbReference type="PANTHER" id="PTHR24305">
    <property type="entry name" value="CYTOCHROME P450"/>
    <property type="match status" value="1"/>
</dbReference>
<keyword evidence="4 8" id="KW-0560">Oxidoreductase</keyword>
<dbReference type="OrthoDB" id="3945418at2759"/>
<comment type="similarity">
    <text evidence="2 8">Belongs to the cytochrome P450 family.</text>
</comment>
<dbReference type="Pfam" id="PF00067">
    <property type="entry name" value="p450"/>
    <property type="match status" value="1"/>
</dbReference>
<dbReference type="InterPro" id="IPR036396">
    <property type="entry name" value="Cyt_P450_sf"/>
</dbReference>
<dbReference type="InterPro" id="IPR050121">
    <property type="entry name" value="Cytochrome_P450_monoxygenase"/>
</dbReference>
<evidence type="ECO:0000313" key="10">
    <source>
        <dbReference type="EMBL" id="KAE8151804.1"/>
    </source>
</evidence>
<evidence type="ECO:0000256" key="1">
    <source>
        <dbReference type="ARBA" id="ARBA00001971"/>
    </source>
</evidence>
<protein>
    <submittedName>
        <fullName evidence="10">Cytochrome P450</fullName>
    </submittedName>
</protein>
<dbReference type="Proteomes" id="UP000325780">
    <property type="component" value="Unassembled WGS sequence"/>
</dbReference>
<dbReference type="EMBL" id="ML742064">
    <property type="protein sequence ID" value="KAE8151804.1"/>
    <property type="molecule type" value="Genomic_DNA"/>
</dbReference>
<dbReference type="CDD" id="cd11062">
    <property type="entry name" value="CYP58-like"/>
    <property type="match status" value="1"/>
</dbReference>
<feature type="transmembrane region" description="Helical" evidence="9">
    <location>
        <begin position="230"/>
        <end position="251"/>
    </location>
</feature>
<dbReference type="PROSITE" id="PS00086">
    <property type="entry name" value="CYTOCHROME_P450"/>
    <property type="match status" value="1"/>
</dbReference>
<dbReference type="PANTHER" id="PTHR24305:SF234">
    <property type="entry name" value="CYTOCHROME P450"/>
    <property type="match status" value="1"/>
</dbReference>
<evidence type="ECO:0000256" key="9">
    <source>
        <dbReference type="SAM" id="Phobius"/>
    </source>
</evidence>
<organism evidence="10 11">
    <name type="scientific">Aspergillus avenaceus</name>
    <dbReference type="NCBI Taxonomy" id="36643"/>
    <lineage>
        <taxon>Eukaryota</taxon>
        <taxon>Fungi</taxon>
        <taxon>Dikarya</taxon>
        <taxon>Ascomycota</taxon>
        <taxon>Pezizomycotina</taxon>
        <taxon>Eurotiomycetes</taxon>
        <taxon>Eurotiomycetidae</taxon>
        <taxon>Eurotiales</taxon>
        <taxon>Aspergillaceae</taxon>
        <taxon>Aspergillus</taxon>
        <taxon>Aspergillus subgen. Circumdati</taxon>
    </lineage>
</organism>
<keyword evidence="7 8" id="KW-0349">Heme</keyword>
<keyword evidence="3 7" id="KW-0479">Metal-binding</keyword>
<dbReference type="Gene3D" id="1.10.630.10">
    <property type="entry name" value="Cytochrome P450"/>
    <property type="match status" value="1"/>
</dbReference>
<keyword evidence="9" id="KW-0812">Transmembrane</keyword>
<feature type="binding site" description="axial binding residue" evidence="7">
    <location>
        <position position="462"/>
    </location>
    <ligand>
        <name>heme</name>
        <dbReference type="ChEBI" id="CHEBI:30413"/>
    </ligand>
    <ligandPart>
        <name>Fe</name>
        <dbReference type="ChEBI" id="CHEBI:18248"/>
    </ligandPart>
</feature>
<keyword evidence="9" id="KW-1133">Transmembrane helix</keyword>
<evidence type="ECO:0000256" key="8">
    <source>
        <dbReference type="RuleBase" id="RU000461"/>
    </source>
</evidence>
<sequence length="517" mass="58776">MLADITVREWTLLAATSYVVFWLCRAVYRLYFHPLSRYPGSTLAAVSTSWYEWYWNYYKNGRMLFEIKRLHDKHGPVIRIGVNDLHVSDPAVYQDMTRIDSGFTKDPYFYQFISLPHTSIGEIEPSLHRTRRKVLTPALSGSRIQELAPAILAKTEQLMLRFDQVADSQTVISVPSAAKAFTMDIISKIVLGQEMGCVAEPNFRNEFIDFLHAAFDVGWMAPAFPTLSTVALALVEGFSISVIPLALLILAQRCLKITQKYLAKFDRTDSATKDATFDVESKTGSPSERSAVIDMLMDPSSAKGHKIPTLEELNDELIMLLTAGNDTTSNAMVMGIYQICQHPQIHQRLVDELRQHFPSPAQSIPYDQAKTLPYLTATIKEILRFAHPLPGRLPRVVPAQGYSLHGRQLRPGTSMHTSAYILNRHPDIWDRPDEFDPDRWLRDDSARLDKHLATFNRGVRQCLGKDLAWCELQILLANLFRRFHLTPNNVGPKDMEWVDLVLTVFQGGLLCRVERMD</sequence>
<evidence type="ECO:0000256" key="6">
    <source>
        <dbReference type="ARBA" id="ARBA00023033"/>
    </source>
</evidence>
<name>A0A5N6TZU3_ASPAV</name>
<dbReference type="GO" id="GO:0020037">
    <property type="term" value="F:heme binding"/>
    <property type="evidence" value="ECO:0007669"/>
    <property type="project" value="InterPro"/>
</dbReference>
<reference evidence="10 11" key="1">
    <citation type="submission" date="2019-04" db="EMBL/GenBank/DDBJ databases">
        <title>Friends and foes A comparative genomics study of 23 Aspergillus species from section Flavi.</title>
        <authorList>
            <consortium name="DOE Joint Genome Institute"/>
            <person name="Kjaerbolling I."/>
            <person name="Vesth T."/>
            <person name="Frisvad J.C."/>
            <person name="Nybo J.L."/>
            <person name="Theobald S."/>
            <person name="Kildgaard S."/>
            <person name="Isbrandt T."/>
            <person name="Kuo A."/>
            <person name="Sato A."/>
            <person name="Lyhne E.K."/>
            <person name="Kogle M.E."/>
            <person name="Wiebenga A."/>
            <person name="Kun R.S."/>
            <person name="Lubbers R.J."/>
            <person name="Makela M.R."/>
            <person name="Barry K."/>
            <person name="Chovatia M."/>
            <person name="Clum A."/>
            <person name="Daum C."/>
            <person name="Haridas S."/>
            <person name="He G."/>
            <person name="LaButti K."/>
            <person name="Lipzen A."/>
            <person name="Mondo S."/>
            <person name="Riley R."/>
            <person name="Salamov A."/>
            <person name="Simmons B.A."/>
            <person name="Magnuson J.K."/>
            <person name="Henrissat B."/>
            <person name="Mortensen U.H."/>
            <person name="Larsen T.O."/>
            <person name="Devries R.P."/>
            <person name="Grigoriev I.V."/>
            <person name="Machida M."/>
            <person name="Baker S.E."/>
            <person name="Andersen M.R."/>
        </authorList>
    </citation>
    <scope>NUCLEOTIDE SEQUENCE [LARGE SCALE GENOMIC DNA]</scope>
    <source>
        <strain evidence="10 11">IBT 18842</strain>
    </source>
</reference>
<evidence type="ECO:0000256" key="4">
    <source>
        <dbReference type="ARBA" id="ARBA00023002"/>
    </source>
</evidence>
<dbReference type="GO" id="GO:0004497">
    <property type="term" value="F:monooxygenase activity"/>
    <property type="evidence" value="ECO:0007669"/>
    <property type="project" value="UniProtKB-KW"/>
</dbReference>
<comment type="cofactor">
    <cofactor evidence="1 7">
        <name>heme</name>
        <dbReference type="ChEBI" id="CHEBI:30413"/>
    </cofactor>
</comment>
<gene>
    <name evidence="10" type="ORF">BDV25DRAFT_138517</name>
</gene>
<accession>A0A5N6TZU3</accession>